<proteinExistence type="predicted"/>
<evidence type="ECO:0000313" key="2">
    <source>
        <dbReference type="EMBL" id="MDG3004010.1"/>
    </source>
</evidence>
<reference evidence="2 3" key="1">
    <citation type="submission" date="2023-03" db="EMBL/GenBank/DDBJ databases">
        <title>Paludisphaera mucosa sp. nov. a novel planctomycete from northern fen.</title>
        <authorList>
            <person name="Ivanova A."/>
        </authorList>
    </citation>
    <scope>NUCLEOTIDE SEQUENCE [LARGE SCALE GENOMIC DNA]</scope>
    <source>
        <strain evidence="2 3">Pla2</strain>
    </source>
</reference>
<dbReference type="Gene3D" id="1.20.120.450">
    <property type="entry name" value="dinb family like domain"/>
    <property type="match status" value="1"/>
</dbReference>
<organism evidence="2 3">
    <name type="scientific">Paludisphaera mucosa</name>
    <dbReference type="NCBI Taxonomy" id="3030827"/>
    <lineage>
        <taxon>Bacteria</taxon>
        <taxon>Pseudomonadati</taxon>
        <taxon>Planctomycetota</taxon>
        <taxon>Planctomycetia</taxon>
        <taxon>Isosphaerales</taxon>
        <taxon>Isosphaeraceae</taxon>
        <taxon>Paludisphaera</taxon>
    </lineage>
</organism>
<dbReference type="EMBL" id="JARRAG010000002">
    <property type="protein sequence ID" value="MDG3004010.1"/>
    <property type="molecule type" value="Genomic_DNA"/>
</dbReference>
<dbReference type="Proteomes" id="UP001216907">
    <property type="component" value="Unassembled WGS sequence"/>
</dbReference>
<protein>
    <submittedName>
        <fullName evidence="2">DinB family protein</fullName>
    </submittedName>
</protein>
<feature type="domain" description="DinB-like" evidence="1">
    <location>
        <begin position="10"/>
        <end position="146"/>
    </location>
</feature>
<dbReference type="InterPro" id="IPR034660">
    <property type="entry name" value="DinB/YfiT-like"/>
</dbReference>
<evidence type="ECO:0000313" key="3">
    <source>
        <dbReference type="Proteomes" id="UP001216907"/>
    </source>
</evidence>
<dbReference type="Pfam" id="PF12867">
    <property type="entry name" value="DinB_2"/>
    <property type="match status" value="1"/>
</dbReference>
<name>A0ABT6F8Y3_9BACT</name>
<evidence type="ECO:0000259" key="1">
    <source>
        <dbReference type="Pfam" id="PF12867"/>
    </source>
</evidence>
<dbReference type="InterPro" id="IPR024775">
    <property type="entry name" value="DinB-like"/>
</dbReference>
<sequence>MADQTLLTLWDDVRAKTLDVLKGLDDVHARWAPPNLQNSCLWHAGHAFVVAEFLASRALGLTAQMPAGWQKMFSWESNPAHTRPEEWPTLAVVVTALSEQHRRLREVYAALSPDQLDTADPGKTERSARRTILVAMQDEARHTGEIQLLRKLMTKTFVVAGTSIA</sequence>
<gene>
    <name evidence="2" type="ORF">PZE19_09520</name>
</gene>
<accession>A0ABT6F8Y3</accession>
<comment type="caution">
    <text evidence="2">The sequence shown here is derived from an EMBL/GenBank/DDBJ whole genome shotgun (WGS) entry which is preliminary data.</text>
</comment>
<dbReference type="SUPFAM" id="SSF109854">
    <property type="entry name" value="DinB/YfiT-like putative metalloenzymes"/>
    <property type="match status" value="1"/>
</dbReference>
<dbReference type="RefSeq" id="WP_277860372.1">
    <property type="nucleotide sequence ID" value="NZ_JARRAG010000002.1"/>
</dbReference>
<keyword evidence="3" id="KW-1185">Reference proteome</keyword>